<dbReference type="EMBL" id="KB742845">
    <property type="protein sequence ID" value="EOB03628.1"/>
    <property type="molecule type" value="Genomic_DNA"/>
</dbReference>
<evidence type="ECO:0000313" key="2">
    <source>
        <dbReference type="Proteomes" id="UP000296049"/>
    </source>
</evidence>
<dbReference type="Proteomes" id="UP000296049">
    <property type="component" value="Unassembled WGS sequence"/>
</dbReference>
<evidence type="ECO:0000313" key="1">
    <source>
        <dbReference type="EMBL" id="EOB03628.1"/>
    </source>
</evidence>
<name>R0LT83_ANAPL</name>
<gene>
    <name evidence="1" type="ORF">Anapl_02452</name>
</gene>
<accession>R0LT83</accession>
<sequence>MAAKEPCAETAIQNHFKGLIHKTDVCNCDNCYLQMKNLHKIQEAIRYLSISLFQECQTRRSKSLCHWPIPTKAQGLCPSRALTQRQTAIAKEFCCRGISTELGKHRASRLSLPPREHNTCSDNWHPRHEREGQMAKALIDGIAAIKEEESEQTLHSEEWNETKWRKKRLSPAGISETSENCEDLSVFIHILLKTDNAIDTPDVSLLYTS</sequence>
<reference evidence="2" key="1">
    <citation type="journal article" date="2013" name="Nat. Genet.">
        <title>The duck genome and transcriptome provide insight into an avian influenza virus reservoir species.</title>
        <authorList>
            <person name="Huang Y."/>
            <person name="Li Y."/>
            <person name="Burt D.W."/>
            <person name="Chen H."/>
            <person name="Zhang Y."/>
            <person name="Qian W."/>
            <person name="Kim H."/>
            <person name="Gan S."/>
            <person name="Zhao Y."/>
            <person name="Li J."/>
            <person name="Yi K."/>
            <person name="Feng H."/>
            <person name="Zhu P."/>
            <person name="Li B."/>
            <person name="Liu Q."/>
            <person name="Fairley S."/>
            <person name="Magor K.E."/>
            <person name="Du Z."/>
            <person name="Hu X."/>
            <person name="Goodman L."/>
            <person name="Tafer H."/>
            <person name="Vignal A."/>
            <person name="Lee T."/>
            <person name="Kim K.W."/>
            <person name="Sheng Z."/>
            <person name="An Y."/>
            <person name="Searle S."/>
            <person name="Herrero J."/>
            <person name="Groenen M.A."/>
            <person name="Crooijmans R.P."/>
            <person name="Faraut T."/>
            <person name="Cai Q."/>
            <person name="Webster R.G."/>
            <person name="Aldridge J.R."/>
            <person name="Warren W.C."/>
            <person name="Bartschat S."/>
            <person name="Kehr S."/>
            <person name="Marz M."/>
            <person name="Stadler P.F."/>
            <person name="Smith J."/>
            <person name="Kraus R.H."/>
            <person name="Zhao Y."/>
            <person name="Ren L."/>
            <person name="Fei J."/>
            <person name="Morisson M."/>
            <person name="Kaiser P."/>
            <person name="Griffin D.K."/>
            <person name="Rao M."/>
            <person name="Pitel F."/>
            <person name="Wang J."/>
            <person name="Li N."/>
        </authorList>
    </citation>
    <scope>NUCLEOTIDE SEQUENCE [LARGE SCALE GENOMIC DNA]</scope>
</reference>
<dbReference type="AlphaFoldDB" id="R0LT83"/>
<protein>
    <submittedName>
        <fullName evidence="1">Uncharacterized protein</fullName>
    </submittedName>
</protein>
<organism evidence="1 2">
    <name type="scientific">Anas platyrhynchos</name>
    <name type="common">Mallard</name>
    <name type="synonym">Anas boschas</name>
    <dbReference type="NCBI Taxonomy" id="8839"/>
    <lineage>
        <taxon>Eukaryota</taxon>
        <taxon>Metazoa</taxon>
        <taxon>Chordata</taxon>
        <taxon>Craniata</taxon>
        <taxon>Vertebrata</taxon>
        <taxon>Euteleostomi</taxon>
        <taxon>Archelosauria</taxon>
        <taxon>Archosauria</taxon>
        <taxon>Dinosauria</taxon>
        <taxon>Saurischia</taxon>
        <taxon>Theropoda</taxon>
        <taxon>Coelurosauria</taxon>
        <taxon>Aves</taxon>
        <taxon>Neognathae</taxon>
        <taxon>Galloanserae</taxon>
        <taxon>Anseriformes</taxon>
        <taxon>Anatidae</taxon>
        <taxon>Anatinae</taxon>
        <taxon>Anas</taxon>
    </lineage>
</organism>
<proteinExistence type="predicted"/>
<keyword evidence="2" id="KW-1185">Reference proteome</keyword>